<sequence length="474" mass="53271">MGSAEAGIKRLTVASARALSATDLHFRKQVDMHYTEVKPSHNRKAFTTFWSWRCFVDIRTAQWTSGRKPLVCRISWCWGDAGSMLTEASSGRYNLNAASNNTTEGKLQLKRHTYYMKRRRSCSSGREVAVEILKKIVAGVTSDWVWQCHAIIALTFRFLDSPVTVFRVAAIGEGICVSTAAESGLNEQIDTVKDSPSHLSRSTLLSFHGLEDGMKSSFILMLYNGLTEVVIAVHVNSSTVPGGQAKDDVLIGIEKVARSKTFSEMFFSTTRLRVESSHDLLANHQIHYQHTHLRWSLPPLPERDNEKGHINGQRQSPLTFFTSVFQDSSDREEDRIPRNLGDQHGPAYHSANLQLTDYRTRSGHLPQQLREKSSAEVLYTEIWATCKLEDPGYREEKLGSKVYGTVDTKVREDTQQASTLHFRGVNNYTSLPSAVQVRIPNSDERIFGSVVWVAVTHSEDSFMTLIGDAITRKS</sequence>
<reference key="2">
    <citation type="submission" date="2011-10" db="EMBL/GenBank/DDBJ databases">
        <title>The genome and transcriptome sequence of Clonorchis sinensis provide insights into the carcinogenic liver fluke.</title>
        <authorList>
            <person name="Wang X."/>
            <person name="Huang Y."/>
            <person name="Chen W."/>
            <person name="Liu H."/>
            <person name="Guo L."/>
            <person name="Chen Y."/>
            <person name="Luo F."/>
            <person name="Zhou W."/>
            <person name="Sun J."/>
            <person name="Mao Q."/>
            <person name="Liang P."/>
            <person name="Zhou C."/>
            <person name="Tian Y."/>
            <person name="Men J."/>
            <person name="Lv X."/>
            <person name="Huang L."/>
            <person name="Zhou J."/>
            <person name="Hu Y."/>
            <person name="Li R."/>
            <person name="Zhang F."/>
            <person name="Lei H."/>
            <person name="Li X."/>
            <person name="Hu X."/>
            <person name="Liang C."/>
            <person name="Xu J."/>
            <person name="Wu Z."/>
            <person name="Yu X."/>
        </authorList>
    </citation>
    <scope>NUCLEOTIDE SEQUENCE</scope>
    <source>
        <strain>Henan</strain>
    </source>
</reference>
<dbReference type="EMBL" id="DF144054">
    <property type="protein sequence ID" value="GAA55639.1"/>
    <property type="molecule type" value="Genomic_DNA"/>
</dbReference>
<organism evidence="1 2">
    <name type="scientific">Clonorchis sinensis</name>
    <name type="common">Chinese liver fluke</name>
    <dbReference type="NCBI Taxonomy" id="79923"/>
    <lineage>
        <taxon>Eukaryota</taxon>
        <taxon>Metazoa</taxon>
        <taxon>Spiralia</taxon>
        <taxon>Lophotrochozoa</taxon>
        <taxon>Platyhelminthes</taxon>
        <taxon>Trematoda</taxon>
        <taxon>Digenea</taxon>
        <taxon>Opisthorchiida</taxon>
        <taxon>Opisthorchiata</taxon>
        <taxon>Opisthorchiidae</taxon>
        <taxon>Clonorchis</taxon>
    </lineage>
</organism>
<gene>
    <name evidence="1" type="ORF">CLF_108559</name>
</gene>
<name>G7YRQ9_CLOSI</name>
<evidence type="ECO:0000313" key="1">
    <source>
        <dbReference type="EMBL" id="GAA55639.1"/>
    </source>
</evidence>
<accession>G7YRQ9</accession>
<dbReference type="Proteomes" id="UP000008909">
    <property type="component" value="Unassembled WGS sequence"/>
</dbReference>
<proteinExistence type="predicted"/>
<protein>
    <submittedName>
        <fullName evidence="1">Uncharacterized protein</fullName>
    </submittedName>
</protein>
<reference evidence="1" key="1">
    <citation type="journal article" date="2011" name="Genome Biol.">
        <title>The draft genome of the carcinogenic human liver fluke Clonorchis sinensis.</title>
        <authorList>
            <person name="Wang X."/>
            <person name="Chen W."/>
            <person name="Huang Y."/>
            <person name="Sun J."/>
            <person name="Men J."/>
            <person name="Liu H."/>
            <person name="Luo F."/>
            <person name="Guo L."/>
            <person name="Lv X."/>
            <person name="Deng C."/>
            <person name="Zhou C."/>
            <person name="Fan Y."/>
            <person name="Li X."/>
            <person name="Huang L."/>
            <person name="Hu Y."/>
            <person name="Liang C."/>
            <person name="Hu X."/>
            <person name="Xu J."/>
            <person name="Yu X."/>
        </authorList>
    </citation>
    <scope>NUCLEOTIDE SEQUENCE [LARGE SCALE GENOMIC DNA]</scope>
    <source>
        <strain evidence="1">Henan</strain>
    </source>
</reference>
<evidence type="ECO:0000313" key="2">
    <source>
        <dbReference type="Proteomes" id="UP000008909"/>
    </source>
</evidence>
<dbReference type="AlphaFoldDB" id="G7YRQ9"/>
<keyword evidence="2" id="KW-1185">Reference proteome</keyword>